<dbReference type="STRING" id="272844.PAB1669"/>
<gene>
    <name evidence="2" type="ordered locus">PAB1669</name>
</gene>
<feature type="transmembrane region" description="Helical" evidence="1">
    <location>
        <begin position="105"/>
        <end position="132"/>
    </location>
</feature>
<evidence type="ECO:0008006" key="6">
    <source>
        <dbReference type="Google" id="ProtNLM"/>
    </source>
</evidence>
<keyword evidence="1" id="KW-1133">Transmembrane helix</keyword>
<evidence type="ECO:0000313" key="3">
    <source>
        <dbReference type="EMBL" id="CCE70465.1"/>
    </source>
</evidence>
<dbReference type="Proteomes" id="UP000000810">
    <property type="component" value="Chromosome"/>
</dbReference>
<keyword evidence="1" id="KW-0812">Transmembrane</keyword>
<reference evidence="2" key="1">
    <citation type="submission" date="1999-07" db="EMBL/GenBank/DDBJ databases">
        <authorList>
            <person name="Genoscope"/>
        </authorList>
    </citation>
    <scope>NUCLEOTIDE SEQUENCE</scope>
    <source>
        <strain evidence="2">Orsay</strain>
    </source>
</reference>
<protein>
    <recommendedName>
        <fullName evidence="6">ABC transporter permease</fullName>
    </recommendedName>
</protein>
<dbReference type="GO" id="GO:0005886">
    <property type="term" value="C:plasma membrane"/>
    <property type="evidence" value="ECO:0007669"/>
    <property type="project" value="UniProtKB-SubCell"/>
</dbReference>
<evidence type="ECO:0000256" key="1">
    <source>
        <dbReference type="SAM" id="Phobius"/>
    </source>
</evidence>
<organism evidence="2 4">
    <name type="scientific">Pyrococcus abyssi (strain GE5 / Orsay)</name>
    <dbReference type="NCBI Taxonomy" id="272844"/>
    <lineage>
        <taxon>Archaea</taxon>
        <taxon>Methanobacteriati</taxon>
        <taxon>Methanobacteriota</taxon>
        <taxon>Thermococci</taxon>
        <taxon>Thermococcales</taxon>
        <taxon>Thermococcaceae</taxon>
        <taxon>Pyrococcus</taxon>
    </lineage>
</organism>
<dbReference type="PATRIC" id="fig|272844.11.peg.1110"/>
<reference evidence="2 4" key="4">
    <citation type="journal article" date="2003" name="Mol. Microbiol.">
        <title>An integrated analysis of the genome of the hyperthermophilic archaeon Pyrococcus abyssi.</title>
        <authorList>
            <person name="Cohen G."/>
            <person name="Barbe V."/>
            <person name="Flament D."/>
            <person name="Galperin M."/>
            <person name="Heilig R."/>
            <person name="Ripp R."/>
            <person name="Lecompte O."/>
            <person name="Prieur D."/>
            <person name="Poch O."/>
            <person name="Quellerou J."/>
            <person name="Thierry J.C."/>
            <person name="Van der Oost J."/>
            <person name="Weissenbach J."/>
            <person name="Zivanovic Y."/>
            <person name="Forterre P."/>
        </authorList>
    </citation>
    <scope>NUCLEOTIDE SEQUENCE [LARGE SCALE GENOMIC DNA]</scope>
    <source>
        <strain evidence="4">GE5 / Orsay</strain>
        <strain evidence="2">Orsay</strain>
    </source>
</reference>
<proteinExistence type="predicted"/>
<dbReference type="HOGENOM" id="CLU_1682763_0_0_2"/>
<evidence type="ECO:0000313" key="4">
    <source>
        <dbReference type="Proteomes" id="UP000000810"/>
    </source>
</evidence>
<sequence>MESNSFWVIFESELRRIIRARKFKILLAVTFFPSLLYLLNPNPSGEGVDAMLKAFEALMLELLPNYWLGIIGQFITIILMCDLLASEIDRGTIRLLLAKPIKLSVLIASKFLAGISAIAMLFGIPYAVIWLYNPLVYGTGIKGLWRGFQILRWFWE</sequence>
<dbReference type="Pfam" id="PF12679">
    <property type="entry name" value="ABC2_membrane_2"/>
    <property type="match status" value="1"/>
</dbReference>
<feature type="transmembrane region" description="Helical" evidence="1">
    <location>
        <begin position="23"/>
        <end position="39"/>
    </location>
</feature>
<reference evidence="2" key="2">
    <citation type="journal article" date="2000" name="J. Mol. Biol.">
        <title>Archaeal homologs of eukaryotic methylation guide small nucleolar RNAs: lessons from the Pyrococcus genomes.</title>
        <authorList>
            <person name="Gaspin C."/>
            <person name="Cavaille J."/>
            <person name="Erauso G."/>
        </authorList>
    </citation>
    <scope>NUCLEOTIDE SEQUENCE</scope>
    <source>
        <strain evidence="2">Orsay</strain>
    </source>
</reference>
<accession>Q9UZU1</accession>
<dbReference type="PANTHER" id="PTHR43471:SF10">
    <property type="entry name" value="SLL1107 PROTEIN"/>
    <property type="match status" value="1"/>
</dbReference>
<dbReference type="GO" id="GO:0140359">
    <property type="term" value="F:ABC-type transporter activity"/>
    <property type="evidence" value="ECO:0007669"/>
    <property type="project" value="InterPro"/>
</dbReference>
<name>Q9UZU1_PYRAB</name>
<evidence type="ECO:0000313" key="5">
    <source>
        <dbReference type="Proteomes" id="UP000009139"/>
    </source>
</evidence>
<evidence type="ECO:0000313" key="2">
    <source>
        <dbReference type="EMBL" id="CAB49965.1"/>
    </source>
</evidence>
<dbReference type="EMBL" id="HE613800">
    <property type="protein sequence ID" value="CCE70465.1"/>
    <property type="molecule type" value="Genomic_DNA"/>
</dbReference>
<feature type="transmembrane region" description="Helical" evidence="1">
    <location>
        <begin position="66"/>
        <end position="85"/>
    </location>
</feature>
<dbReference type="EMBL" id="AJ248286">
    <property type="protein sequence ID" value="CAB49965.1"/>
    <property type="molecule type" value="Genomic_DNA"/>
</dbReference>
<dbReference type="KEGG" id="pab:PAB1669"/>
<dbReference type="Proteomes" id="UP000009139">
    <property type="component" value="Chromosome"/>
</dbReference>
<keyword evidence="1" id="KW-0472">Membrane</keyword>
<reference evidence="3 5" key="5">
    <citation type="journal article" date="2012" name="Curr. Microbiol.">
        <title>Re-annotation of two hyperthermophilic archaea Pyrococcus abyssi GE5 and Pyrococcus furiosus DSM 3638.</title>
        <authorList>
            <person name="Gao J."/>
            <person name="Wang J."/>
        </authorList>
    </citation>
    <scope>GENOME REANNOTATION</scope>
    <source>
        <strain evidence="3">GE5</strain>
        <strain evidence="5">GE5 / Orsay</strain>
    </source>
</reference>
<keyword evidence="4" id="KW-1185">Reference proteome</keyword>
<dbReference type="OrthoDB" id="93707at2157"/>
<dbReference type="PANTHER" id="PTHR43471">
    <property type="entry name" value="ABC TRANSPORTER PERMEASE"/>
    <property type="match status" value="1"/>
</dbReference>
<reference evidence="2" key="3">
    <citation type="journal article" date="2001" name="Genome Res.">
        <title>Genome evolution at the genus level: comparison of three complete genomes of hyperthermophilic archaea.</title>
        <authorList>
            <person name="Lecompte O."/>
            <person name="Ripp R."/>
            <person name="Puzos-Barbe V."/>
            <person name="Duprat S."/>
            <person name="Heilig R."/>
            <person name="Dietrich J."/>
            <person name="Thierry J.C."/>
            <person name="Poch O."/>
        </authorList>
    </citation>
    <scope>NUCLEOTIDE SEQUENCE</scope>
    <source>
        <strain evidence="2">Orsay</strain>
    </source>
</reference>
<dbReference type="AlphaFoldDB" id="Q9UZU1"/>
<dbReference type="RefSeq" id="WP_010868173.1">
    <property type="nucleotide sequence ID" value="NC_000868.1"/>
</dbReference>
<dbReference type="eggNOG" id="arCOG02443">
    <property type="taxonomic scope" value="Archaea"/>
</dbReference>
<dbReference type="PIR" id="H75082">
    <property type="entry name" value="H75082"/>
</dbReference>